<dbReference type="InterPro" id="IPR012337">
    <property type="entry name" value="RNaseH-like_sf"/>
</dbReference>
<accession>A0ABQ8RWI4</accession>
<protein>
    <recommendedName>
        <fullName evidence="5">52 kDa repressor of the inhibitor of the protein kinase-like</fullName>
    </recommendedName>
</protein>
<dbReference type="Proteomes" id="UP001148838">
    <property type="component" value="Unassembled WGS sequence"/>
</dbReference>
<dbReference type="InterPro" id="IPR008906">
    <property type="entry name" value="HATC_C_dom"/>
</dbReference>
<dbReference type="EMBL" id="JAJSOF020000040">
    <property type="protein sequence ID" value="KAJ4426086.1"/>
    <property type="molecule type" value="Genomic_DNA"/>
</dbReference>
<evidence type="ECO:0000259" key="2">
    <source>
        <dbReference type="Pfam" id="PF14291"/>
    </source>
</evidence>
<dbReference type="PANTHER" id="PTHR46289:SF14">
    <property type="entry name" value="DUF4371 DOMAIN-CONTAINING PROTEIN"/>
    <property type="match status" value="1"/>
</dbReference>
<feature type="domain" description="HAT C-terminal dimerisation" evidence="1">
    <location>
        <begin position="572"/>
        <end position="629"/>
    </location>
</feature>
<organism evidence="3 4">
    <name type="scientific">Periplaneta americana</name>
    <name type="common">American cockroach</name>
    <name type="synonym">Blatta americana</name>
    <dbReference type="NCBI Taxonomy" id="6978"/>
    <lineage>
        <taxon>Eukaryota</taxon>
        <taxon>Metazoa</taxon>
        <taxon>Ecdysozoa</taxon>
        <taxon>Arthropoda</taxon>
        <taxon>Hexapoda</taxon>
        <taxon>Insecta</taxon>
        <taxon>Pterygota</taxon>
        <taxon>Neoptera</taxon>
        <taxon>Polyneoptera</taxon>
        <taxon>Dictyoptera</taxon>
        <taxon>Blattodea</taxon>
        <taxon>Blattoidea</taxon>
        <taxon>Blattidae</taxon>
        <taxon>Blattinae</taxon>
        <taxon>Periplaneta</taxon>
    </lineage>
</organism>
<evidence type="ECO:0000313" key="3">
    <source>
        <dbReference type="EMBL" id="KAJ4426086.1"/>
    </source>
</evidence>
<sequence>MHKATPTGRLVNQPFDNWKHACETFNRHEKLQYHLNSVDTYTKLKSIEQGNELPVSLQIDKARREQGNVNVQRILPIIKTVIFCGRQSIPLRGHKDFGPFDLENPSNHNEGNFRALLRERVDAGDDNLKSHLLVCEKNASYISWKTQNEIISACNYIIRNQIVVRVNEARCFAILADESVDVSRTEQFSLSVRFLENDSIREEFLQFIPVSETTGINLARTILESLTRFNVDLKYMRGQGYDGASAMSGQFQGAQAFILKECPAALYVHCASHSLNLAISDACCVPEIRNCIGIVGKVCEFFNTPKRQDVLINSIKDLCPENKRSKLVQMCATRWIERHDSVMVLMELMDAVLPALKTISLWTDKDVSSKADMLHSSVTKPEFLISLHVINKFFCVTKTLSEYLQKTDMNLEKALKHVENVLEVLQQVSDAAEDQFKSIFSTVSAQLTSLGEEIRIPRCASGQRSQFRSNVPADNAEEYYRRTVFLPFLSNMQSQIKTRFAKHNNILTKFLCLIKEDGVASDFIVLAKFYSQVDTNFCVQDEELVCEFELWNTFCKGKQYKSVWEMYIACEYDFYPHVKELLKILLTLPVSTSTSEMSFSTLKRLKSYLRNTMGNDRLNGLALLNIHRDITVSPQDVVTALKIKPRRLDFVL</sequence>
<dbReference type="InterPro" id="IPR025398">
    <property type="entry name" value="DUF4371"/>
</dbReference>
<dbReference type="PANTHER" id="PTHR46289">
    <property type="entry name" value="52 KDA REPRESSOR OF THE INHIBITOR OF THE PROTEIN KINASE-LIKE PROTEIN-RELATED"/>
    <property type="match status" value="1"/>
</dbReference>
<dbReference type="Pfam" id="PF14291">
    <property type="entry name" value="DUF4371"/>
    <property type="match status" value="1"/>
</dbReference>
<evidence type="ECO:0000313" key="4">
    <source>
        <dbReference type="Proteomes" id="UP001148838"/>
    </source>
</evidence>
<evidence type="ECO:0000259" key="1">
    <source>
        <dbReference type="Pfam" id="PF05699"/>
    </source>
</evidence>
<dbReference type="InterPro" id="IPR052958">
    <property type="entry name" value="IFN-induced_PKR_regulator"/>
</dbReference>
<comment type="caution">
    <text evidence="3">The sequence shown here is derived from an EMBL/GenBank/DDBJ whole genome shotgun (WGS) entry which is preliminary data.</text>
</comment>
<dbReference type="SUPFAM" id="SSF53098">
    <property type="entry name" value="Ribonuclease H-like"/>
    <property type="match status" value="1"/>
</dbReference>
<name>A0ABQ8RWI4_PERAM</name>
<dbReference type="Pfam" id="PF05699">
    <property type="entry name" value="Dimer_Tnp_hAT"/>
    <property type="match status" value="1"/>
</dbReference>
<feature type="domain" description="DUF4371" evidence="2">
    <location>
        <begin position="86"/>
        <end position="253"/>
    </location>
</feature>
<reference evidence="3 4" key="1">
    <citation type="journal article" date="2022" name="Allergy">
        <title>Genome assembly and annotation of Periplaneta americana reveal a comprehensive cockroach allergen profile.</title>
        <authorList>
            <person name="Wang L."/>
            <person name="Xiong Q."/>
            <person name="Saelim N."/>
            <person name="Wang L."/>
            <person name="Nong W."/>
            <person name="Wan A.T."/>
            <person name="Shi M."/>
            <person name="Liu X."/>
            <person name="Cao Q."/>
            <person name="Hui J.H.L."/>
            <person name="Sookrung N."/>
            <person name="Leung T.F."/>
            <person name="Tungtrongchitr A."/>
            <person name="Tsui S.K.W."/>
        </authorList>
    </citation>
    <scope>NUCLEOTIDE SEQUENCE [LARGE SCALE GENOMIC DNA]</scope>
    <source>
        <strain evidence="3">PWHHKU_190912</strain>
    </source>
</reference>
<gene>
    <name evidence="3" type="ORF">ANN_26895</name>
</gene>
<keyword evidence="4" id="KW-1185">Reference proteome</keyword>
<proteinExistence type="predicted"/>
<evidence type="ECO:0008006" key="5">
    <source>
        <dbReference type="Google" id="ProtNLM"/>
    </source>
</evidence>